<keyword evidence="2" id="KW-1185">Reference proteome</keyword>
<dbReference type="eggNOG" id="ENOG50332PC">
    <property type="taxonomic scope" value="Bacteria"/>
</dbReference>
<gene>
    <name evidence="1" type="ORF">JCM21142_62474</name>
</gene>
<dbReference type="Proteomes" id="UP000019402">
    <property type="component" value="Unassembled WGS sequence"/>
</dbReference>
<dbReference type="RefSeq" id="WP_044213308.1">
    <property type="nucleotide sequence ID" value="NZ_BAMD01000031.1"/>
</dbReference>
<dbReference type="STRING" id="869213.GCA_000517085_04681"/>
<name>W7Y6F9_9BACT</name>
<reference evidence="1 2" key="1">
    <citation type="journal article" date="2014" name="Genome Announc.">
        <title>Draft Genome Sequence of Cytophaga fermentans JCM 21142T, a Facultative Anaerobe Isolated from Marine Mud.</title>
        <authorList>
            <person name="Starns D."/>
            <person name="Oshima K."/>
            <person name="Suda W."/>
            <person name="Iino T."/>
            <person name="Yuki M."/>
            <person name="Inoue J."/>
            <person name="Kitamura K."/>
            <person name="Iida T."/>
            <person name="Darby A."/>
            <person name="Hattori M."/>
            <person name="Ohkuma M."/>
        </authorList>
    </citation>
    <scope>NUCLEOTIDE SEQUENCE [LARGE SCALE GENOMIC DNA]</scope>
    <source>
        <strain evidence="1 2">JCM 21142</strain>
    </source>
</reference>
<organism evidence="1 2">
    <name type="scientific">Saccharicrinis fermentans DSM 9555 = JCM 21142</name>
    <dbReference type="NCBI Taxonomy" id="869213"/>
    <lineage>
        <taxon>Bacteria</taxon>
        <taxon>Pseudomonadati</taxon>
        <taxon>Bacteroidota</taxon>
        <taxon>Bacteroidia</taxon>
        <taxon>Marinilabiliales</taxon>
        <taxon>Marinilabiliaceae</taxon>
        <taxon>Saccharicrinis</taxon>
    </lineage>
</organism>
<evidence type="ECO:0000313" key="2">
    <source>
        <dbReference type="Proteomes" id="UP000019402"/>
    </source>
</evidence>
<evidence type="ECO:0000313" key="1">
    <source>
        <dbReference type="EMBL" id="GAF03792.1"/>
    </source>
</evidence>
<accession>W7Y6F9</accession>
<dbReference type="OrthoDB" id="832237at2"/>
<sequence length="288" mass="31526">MGKYDVTYVPTRTTLNENYADTISYTELFEVGPSSKPLLINEIVLSENEARIVFSRAMEDASGCDPEAFDIFVAQPSTIEPMDLGIHVTEVATDPLVPNEVVLTLSAPIYSSDDFTLSYDASKGNLVTLDFMEAPDYDNVQGFFELDNVINTLFDGSFESTAIGDWTAGNWGAPWDDGVLWELSNTHAKSGSTSLKIEMGAGEGSILNRNGNIALFTAEAGKTYEIGMWSYVESVGDGVNLSDLRFYTFPETDWGAGGSVYSSTFPTGKWVYRRWNQSFGSGGEQTIN</sequence>
<dbReference type="Gene3D" id="2.60.120.260">
    <property type="entry name" value="Galactose-binding domain-like"/>
    <property type="match status" value="1"/>
</dbReference>
<dbReference type="EMBL" id="BAMD01000031">
    <property type="protein sequence ID" value="GAF03792.1"/>
    <property type="molecule type" value="Genomic_DNA"/>
</dbReference>
<proteinExistence type="predicted"/>
<comment type="caution">
    <text evidence="1">The sequence shown here is derived from an EMBL/GenBank/DDBJ whole genome shotgun (WGS) entry which is preliminary data.</text>
</comment>
<protein>
    <submittedName>
        <fullName evidence="1">Uncharacterized protein</fullName>
    </submittedName>
</protein>
<dbReference type="AlphaFoldDB" id="W7Y6F9"/>